<dbReference type="Gene3D" id="3.40.50.300">
    <property type="entry name" value="P-loop containing nucleotide triphosphate hydrolases"/>
    <property type="match status" value="1"/>
</dbReference>
<dbReference type="GO" id="GO:0008146">
    <property type="term" value="F:sulfotransferase activity"/>
    <property type="evidence" value="ECO:0007669"/>
    <property type="project" value="InterPro"/>
</dbReference>
<evidence type="ECO:0000313" key="6">
    <source>
        <dbReference type="Proteomes" id="UP000008694"/>
    </source>
</evidence>
<organism evidence="6">
    <name type="scientific">Arabidopsis lyrata subsp. lyrata</name>
    <name type="common">Lyre-leaved rock-cress</name>
    <dbReference type="NCBI Taxonomy" id="81972"/>
    <lineage>
        <taxon>Eukaryota</taxon>
        <taxon>Viridiplantae</taxon>
        <taxon>Streptophyta</taxon>
        <taxon>Embryophyta</taxon>
        <taxon>Tracheophyta</taxon>
        <taxon>Spermatophyta</taxon>
        <taxon>Magnoliopsida</taxon>
        <taxon>eudicotyledons</taxon>
        <taxon>Gunneridae</taxon>
        <taxon>Pentapetalae</taxon>
        <taxon>rosids</taxon>
        <taxon>malvids</taxon>
        <taxon>Brassicales</taxon>
        <taxon>Brassicaceae</taxon>
        <taxon>Camelineae</taxon>
        <taxon>Arabidopsis</taxon>
    </lineage>
</organism>
<dbReference type="InterPro" id="IPR000863">
    <property type="entry name" value="Sulfotransferase_dom"/>
</dbReference>
<dbReference type="EC" id="2.8.2.-" evidence="3"/>
<keyword evidence="6" id="KW-1185">Reference proteome</keyword>
<evidence type="ECO:0000256" key="1">
    <source>
        <dbReference type="ARBA" id="ARBA00005771"/>
    </source>
</evidence>
<dbReference type="Proteomes" id="UP000008694">
    <property type="component" value="Unassembled WGS sequence"/>
</dbReference>
<comment type="similarity">
    <text evidence="1 3">Belongs to the sulfotransferase 1 family.</text>
</comment>
<dbReference type="eggNOG" id="KOG1584">
    <property type="taxonomic scope" value="Eukaryota"/>
</dbReference>
<dbReference type="HOGENOM" id="CLU_027239_0_1_1"/>
<dbReference type="AlphaFoldDB" id="D7KCT4"/>
<evidence type="ECO:0000259" key="4">
    <source>
        <dbReference type="Pfam" id="PF00685"/>
    </source>
</evidence>
<dbReference type="STRING" id="81972.D7KCT4"/>
<accession>D7KCT4</accession>
<keyword evidence="2 3" id="KW-0808">Transferase</keyword>
<evidence type="ECO:0000313" key="5">
    <source>
        <dbReference type="EMBL" id="EFH67023.1"/>
    </source>
</evidence>
<dbReference type="SUPFAM" id="SSF52540">
    <property type="entry name" value="P-loop containing nucleoside triphosphate hydrolases"/>
    <property type="match status" value="1"/>
</dbReference>
<name>D7KCT4_ARALL</name>
<dbReference type="InterPro" id="IPR027417">
    <property type="entry name" value="P-loop_NTPase"/>
</dbReference>
<dbReference type="Gramene" id="Al_scaffold_0001_2899">
    <property type="protein sequence ID" value="Al_scaffold_0001_2899"/>
    <property type="gene ID" value="Al_scaffold_0001_2899"/>
</dbReference>
<sequence length="327" mass="37811">MDETEIPKKLQNEDEETISLISSLPLDVDFDGTKLFKYQGYWYNDKTLQGVLHFQRGFEPKDMDIIIASFPKSGTTWLKALTVDLLERSKQKHSSDDHPLLLDNPHGLVPFLELRLFTETSKPDLTTISSSLRLFSTHMGFQTLREALKNSPCKIVYVGRNMKDVLVSFWYTNCAQLKIEVERSILDSIMFESFCRGVINYGSSWEHVLNYWRASLEDSKYVLFLKYEELKKEPRDQLNILAEFLGCPFTVEEEESGSVEEILDLCSLGNLKNLEINKTGKTLKGPEHKNFFREGEVGDSKNYLTPEMEKIIDMIIEEKFRGSDLKF</sequence>
<dbReference type="PANTHER" id="PTHR11783">
    <property type="entry name" value="SULFOTRANSFERASE SULT"/>
    <property type="match status" value="1"/>
</dbReference>
<dbReference type="Pfam" id="PF00685">
    <property type="entry name" value="Sulfotransfer_1"/>
    <property type="match status" value="1"/>
</dbReference>
<proteinExistence type="inferred from homology"/>
<gene>
    <name evidence="5" type="ORF">ARALYDRAFT_680576</name>
</gene>
<feature type="domain" description="Sulfotransferase" evidence="4">
    <location>
        <begin position="63"/>
        <end position="323"/>
    </location>
</feature>
<dbReference type="EMBL" id="GL348713">
    <property type="protein sequence ID" value="EFH67023.1"/>
    <property type="molecule type" value="Genomic_DNA"/>
</dbReference>
<protein>
    <recommendedName>
        <fullName evidence="3">Sulfotransferase</fullName>
        <ecNumber evidence="3">2.8.2.-</ecNumber>
    </recommendedName>
</protein>
<evidence type="ECO:0000256" key="2">
    <source>
        <dbReference type="ARBA" id="ARBA00022679"/>
    </source>
</evidence>
<reference evidence="6" key="1">
    <citation type="journal article" date="2011" name="Nat. Genet.">
        <title>The Arabidopsis lyrata genome sequence and the basis of rapid genome size change.</title>
        <authorList>
            <person name="Hu T.T."/>
            <person name="Pattyn P."/>
            <person name="Bakker E.G."/>
            <person name="Cao J."/>
            <person name="Cheng J.-F."/>
            <person name="Clark R.M."/>
            <person name="Fahlgren N."/>
            <person name="Fawcett J.A."/>
            <person name="Grimwood J."/>
            <person name="Gundlach H."/>
            <person name="Haberer G."/>
            <person name="Hollister J.D."/>
            <person name="Ossowski S."/>
            <person name="Ottilar R.P."/>
            <person name="Salamov A.A."/>
            <person name="Schneeberger K."/>
            <person name="Spannagl M."/>
            <person name="Wang X."/>
            <person name="Yang L."/>
            <person name="Nasrallah M.E."/>
            <person name="Bergelson J."/>
            <person name="Carrington J.C."/>
            <person name="Gaut B.S."/>
            <person name="Schmutz J."/>
            <person name="Mayer K.F.X."/>
            <person name="Van de Peer Y."/>
            <person name="Grigoriev I.V."/>
            <person name="Nordborg M."/>
            <person name="Weigel D."/>
            <person name="Guo Y.-L."/>
        </authorList>
    </citation>
    <scope>NUCLEOTIDE SEQUENCE [LARGE SCALE GENOMIC DNA]</scope>
    <source>
        <strain evidence="6">cv. MN47</strain>
    </source>
</reference>
<evidence type="ECO:0000256" key="3">
    <source>
        <dbReference type="RuleBase" id="RU361155"/>
    </source>
</evidence>